<reference evidence="2" key="1">
    <citation type="journal article" date="2019" name="Int. J. Syst. Evol. Microbiol.">
        <title>The Global Catalogue of Microorganisms (GCM) 10K type strain sequencing project: providing services to taxonomists for standard genome sequencing and annotation.</title>
        <authorList>
            <consortium name="The Broad Institute Genomics Platform"/>
            <consortium name="The Broad Institute Genome Sequencing Center for Infectious Disease"/>
            <person name="Wu L."/>
            <person name="Ma J."/>
        </authorList>
    </citation>
    <scope>NUCLEOTIDE SEQUENCE [LARGE SCALE GENOMIC DNA]</scope>
    <source>
        <strain evidence="2">JCM 30742</strain>
    </source>
</reference>
<evidence type="ECO:0000313" key="2">
    <source>
        <dbReference type="Proteomes" id="UP001500752"/>
    </source>
</evidence>
<name>A0ABP7C6T6_9MICC</name>
<keyword evidence="2" id="KW-1185">Reference proteome</keyword>
<accession>A0ABP7C6T6</accession>
<protein>
    <submittedName>
        <fullName evidence="1">Uncharacterized protein</fullName>
    </submittedName>
</protein>
<dbReference type="EMBL" id="BAABEO010000012">
    <property type="protein sequence ID" value="GAA3681884.1"/>
    <property type="molecule type" value="Genomic_DNA"/>
</dbReference>
<sequence>MDLRDLTAYFRREHGMSRRDAGFLAREVYRDETTSAHWLPSGWHEAIHPPAVTYTRAGAVMGKPLNQVQHAKWLRAGGDRL</sequence>
<comment type="caution">
    <text evidence="1">The sequence shown here is derived from an EMBL/GenBank/DDBJ whole genome shotgun (WGS) entry which is preliminary data.</text>
</comment>
<evidence type="ECO:0000313" key="1">
    <source>
        <dbReference type="EMBL" id="GAA3681884.1"/>
    </source>
</evidence>
<proteinExistence type="predicted"/>
<dbReference type="Proteomes" id="UP001500752">
    <property type="component" value="Unassembled WGS sequence"/>
</dbReference>
<gene>
    <name evidence="1" type="ORF">GCM10023081_19970</name>
</gene>
<organism evidence="1 2">
    <name type="scientific">Arthrobacter ginkgonis</name>
    <dbReference type="NCBI Taxonomy" id="1630594"/>
    <lineage>
        <taxon>Bacteria</taxon>
        <taxon>Bacillati</taxon>
        <taxon>Actinomycetota</taxon>
        <taxon>Actinomycetes</taxon>
        <taxon>Micrococcales</taxon>
        <taxon>Micrococcaceae</taxon>
        <taxon>Arthrobacter</taxon>
    </lineage>
</organism>